<dbReference type="SUPFAM" id="SSF54593">
    <property type="entry name" value="Glyoxalase/Bleomycin resistance protein/Dihydroxybiphenyl dioxygenase"/>
    <property type="match status" value="1"/>
</dbReference>
<dbReference type="RefSeq" id="WP_078348904.1">
    <property type="nucleotide sequence ID" value="NZ_MBTF01000016.1"/>
</dbReference>
<evidence type="ECO:0000313" key="6">
    <source>
        <dbReference type="Proteomes" id="UP000189739"/>
    </source>
</evidence>
<dbReference type="PROSITE" id="PS51819">
    <property type="entry name" value="VOC"/>
    <property type="match status" value="1"/>
</dbReference>
<dbReference type="InterPro" id="IPR037523">
    <property type="entry name" value="VOC_core"/>
</dbReference>
<dbReference type="CDD" id="cd08349">
    <property type="entry name" value="BLMA_like"/>
    <property type="match status" value="1"/>
</dbReference>
<dbReference type="GO" id="GO:0046677">
    <property type="term" value="P:response to antibiotic"/>
    <property type="evidence" value="ECO:0007669"/>
    <property type="project" value="UniProtKB-KW"/>
</dbReference>
<accession>A0A1S9PEP8</accession>
<evidence type="ECO:0000256" key="1">
    <source>
        <dbReference type="ARBA" id="ARBA00011051"/>
    </source>
</evidence>
<keyword evidence="3" id="KW-0046">Antibiotic resistance</keyword>
<gene>
    <name evidence="5" type="ORF">BC343_29235</name>
</gene>
<evidence type="ECO:0000256" key="2">
    <source>
        <dbReference type="ARBA" id="ARBA00021572"/>
    </source>
</evidence>
<dbReference type="Pfam" id="PF00903">
    <property type="entry name" value="Glyoxalase"/>
    <property type="match status" value="1"/>
</dbReference>
<protein>
    <recommendedName>
        <fullName evidence="2">Bleomycin resistance protein</fullName>
    </recommendedName>
</protein>
<evidence type="ECO:0000256" key="3">
    <source>
        <dbReference type="ARBA" id="ARBA00023251"/>
    </source>
</evidence>
<proteinExistence type="inferred from homology"/>
<evidence type="ECO:0000313" key="5">
    <source>
        <dbReference type="EMBL" id="OOQ59108.1"/>
    </source>
</evidence>
<dbReference type="InterPro" id="IPR004360">
    <property type="entry name" value="Glyas_Fos-R_dOase_dom"/>
</dbReference>
<keyword evidence="6" id="KW-1185">Reference proteome</keyword>
<dbReference type="Gene3D" id="3.10.180.10">
    <property type="entry name" value="2,3-Dihydroxybiphenyl 1,2-Dioxygenase, domain 1"/>
    <property type="match status" value="1"/>
</dbReference>
<name>A0A1S9PEP8_9SPHI</name>
<comment type="caution">
    <text evidence="5">The sequence shown here is derived from an EMBL/GenBank/DDBJ whole genome shotgun (WGS) entry which is preliminary data.</text>
</comment>
<dbReference type="InterPro" id="IPR000335">
    <property type="entry name" value="Bleomycin-R"/>
</dbReference>
<dbReference type="EMBL" id="MBTF01000016">
    <property type="protein sequence ID" value="OOQ59108.1"/>
    <property type="molecule type" value="Genomic_DNA"/>
</dbReference>
<reference evidence="5 6" key="1">
    <citation type="submission" date="2016-07" db="EMBL/GenBank/DDBJ databases">
        <title>Genomic analysis of zinc-resistant bacterium Mucilaginibacter pedocola TBZ30.</title>
        <authorList>
            <person name="Huang J."/>
            <person name="Tang J."/>
        </authorList>
    </citation>
    <scope>NUCLEOTIDE SEQUENCE [LARGE SCALE GENOMIC DNA]</scope>
    <source>
        <strain evidence="5 6">TBZ30</strain>
    </source>
</reference>
<dbReference type="InterPro" id="IPR029068">
    <property type="entry name" value="Glyas_Bleomycin-R_OHBP_Dase"/>
</dbReference>
<dbReference type="Proteomes" id="UP000189739">
    <property type="component" value="Unassembled WGS sequence"/>
</dbReference>
<sequence length="121" mass="13907">MFNYAIPILASLNADETIKFYTEKLGFTFHNNWDGYLIFSRDGIYIHHWPCTDPEIPKATGCYVNITEVDKLYEEYKAHGIIHPNGDITDMPWGMRQFSILDNGGNIIHFGENIAGFDDED</sequence>
<comment type="similarity">
    <text evidence="1">Belongs to the bleomycin resistance protein family.</text>
</comment>
<feature type="domain" description="VOC" evidence="4">
    <location>
        <begin position="1"/>
        <end position="113"/>
    </location>
</feature>
<dbReference type="AlphaFoldDB" id="A0A1S9PEP8"/>
<dbReference type="OrthoDB" id="66829at2"/>
<organism evidence="5 6">
    <name type="scientific">Mucilaginibacter pedocola</name>
    <dbReference type="NCBI Taxonomy" id="1792845"/>
    <lineage>
        <taxon>Bacteria</taxon>
        <taxon>Pseudomonadati</taxon>
        <taxon>Bacteroidota</taxon>
        <taxon>Sphingobacteriia</taxon>
        <taxon>Sphingobacteriales</taxon>
        <taxon>Sphingobacteriaceae</taxon>
        <taxon>Mucilaginibacter</taxon>
    </lineage>
</organism>
<evidence type="ECO:0000259" key="4">
    <source>
        <dbReference type="PROSITE" id="PS51819"/>
    </source>
</evidence>
<dbReference type="STRING" id="1792845.BC343_29235"/>